<evidence type="ECO:0000256" key="4">
    <source>
        <dbReference type="ARBA" id="ARBA00023049"/>
    </source>
</evidence>
<organism evidence="5 6">
    <name type="scientific">Cesiribacter andamanensis AMV16</name>
    <dbReference type="NCBI Taxonomy" id="1279009"/>
    <lineage>
        <taxon>Bacteria</taxon>
        <taxon>Pseudomonadati</taxon>
        <taxon>Bacteroidota</taxon>
        <taxon>Cytophagia</taxon>
        <taxon>Cytophagales</taxon>
        <taxon>Cesiribacteraceae</taxon>
        <taxon>Cesiribacter</taxon>
    </lineage>
</organism>
<dbReference type="STRING" id="1279009.ADICEAN_03181"/>
<keyword evidence="6" id="KW-1185">Reference proteome</keyword>
<keyword evidence="4" id="KW-0482">Metalloprotease</keyword>
<evidence type="ECO:0000256" key="1">
    <source>
        <dbReference type="ARBA" id="ARBA00001947"/>
    </source>
</evidence>
<dbReference type="EMBL" id="AODQ01000096">
    <property type="protein sequence ID" value="EMR01695.1"/>
    <property type="molecule type" value="Genomic_DNA"/>
</dbReference>
<dbReference type="eggNOG" id="COG3930">
    <property type="taxonomic scope" value="Bacteria"/>
</dbReference>
<evidence type="ECO:0000313" key="5">
    <source>
        <dbReference type="EMBL" id="EMR01695.1"/>
    </source>
</evidence>
<dbReference type="PANTHER" id="PTHR31817">
    <property type="match status" value="1"/>
</dbReference>
<evidence type="ECO:0000256" key="2">
    <source>
        <dbReference type="ARBA" id="ARBA00022670"/>
    </source>
</evidence>
<dbReference type="GO" id="GO:0006508">
    <property type="term" value="P:proteolysis"/>
    <property type="evidence" value="ECO:0007669"/>
    <property type="project" value="UniProtKB-KW"/>
</dbReference>
<evidence type="ECO:0000256" key="3">
    <source>
        <dbReference type="ARBA" id="ARBA00022801"/>
    </source>
</evidence>
<dbReference type="AlphaFoldDB" id="M7NIV7"/>
<accession>M7NIV7</accession>
<name>M7NIV7_9BACT</name>
<keyword evidence="2" id="KW-0645">Protease</keyword>
<dbReference type="InterPro" id="IPR012548">
    <property type="entry name" value="MATCAP"/>
</dbReference>
<reference evidence="5 6" key="1">
    <citation type="journal article" date="2013" name="Genome Announc.">
        <title>Draft Genome Sequence of Cesiribacter andamanensis Strain AMV16T, Isolated from a Soil Sample from a Mud Volcano in the Andaman Islands, India.</title>
        <authorList>
            <person name="Shivaji S."/>
            <person name="Ara S."/>
            <person name="Begum Z."/>
            <person name="Srinivas T.N."/>
            <person name="Singh A."/>
            <person name="Kumar Pinnaka A."/>
        </authorList>
    </citation>
    <scope>NUCLEOTIDE SEQUENCE [LARGE SCALE GENOMIC DNA]</scope>
    <source>
        <strain evidence="5 6">AMV16</strain>
    </source>
</reference>
<sequence>MPFLCLYRYPEGVSKSSEGMLVTTQPAYLLLQEADREEAEAFLCQLAESMRKRFGAFLLLEVWRSDQKQGFGLVSADDTNKQFVDTLKKELAEFPLALTQQVKTTDKFPKGFEPLLPRSLLEEETVRALGMAIAPFYLSSRTRRLFPVIFRQFRRELSIALRKFFYDFARVQTRMEVAHYHSLGRQHEGALVWEIDQELVEISSSFDFLLLTSVVNHQEAWQEFKRSGYNQAPTFLYRLIPVDPELLKRRLYQVPIEELDDPTLAFVFRDKRKELERLLNMLEERNTPDFRLSSIQVFGGAEEELVAKANQILDYQQEAVLDEADEDQTHPISTEAFAEMARQEIAWMKQQYEALDATVNIRKDITGLMVSRGQLLIGEGFTTNSRRAQALIQHEVGTHVLTFYNGKAQPLRQMYVGSPGYEDLQEGLAVLSEYLVGGLTLGRLRTLAGRVIAVSCLLKEADFAETFRVLHKDKGFTPYTAYSITERVYRGGGMTKDAVYLRGLLHLLNHLAEGNELAPLLIGKIRQDYLPIIDELIQRKILRPAPIMPRYFQDPESMRRLKSLHNKVDVLSLLT</sequence>
<gene>
    <name evidence="5" type="ORF">ADICEAN_03181</name>
</gene>
<protein>
    <recommendedName>
        <fullName evidence="7">DUF1704 domain-containing protein</fullName>
    </recommendedName>
</protein>
<evidence type="ECO:0000313" key="6">
    <source>
        <dbReference type="Proteomes" id="UP000011910"/>
    </source>
</evidence>
<dbReference type="GO" id="GO:0080164">
    <property type="term" value="P:regulation of nitric oxide metabolic process"/>
    <property type="evidence" value="ECO:0007669"/>
    <property type="project" value="TreeGrafter"/>
</dbReference>
<evidence type="ECO:0008006" key="7">
    <source>
        <dbReference type="Google" id="ProtNLM"/>
    </source>
</evidence>
<dbReference type="PATRIC" id="fig|1279009.4.peg.3229"/>
<proteinExistence type="predicted"/>
<keyword evidence="3" id="KW-0378">Hydrolase</keyword>
<dbReference type="Pfam" id="PF08014">
    <property type="entry name" value="MATCAP"/>
    <property type="match status" value="1"/>
</dbReference>
<dbReference type="SMART" id="SM01154">
    <property type="entry name" value="DUF1704"/>
    <property type="match status" value="1"/>
</dbReference>
<comment type="caution">
    <text evidence="5">The sequence shown here is derived from an EMBL/GenBank/DDBJ whole genome shotgun (WGS) entry which is preliminary data.</text>
</comment>
<comment type="cofactor">
    <cofactor evidence="1">
        <name>Zn(2+)</name>
        <dbReference type="ChEBI" id="CHEBI:29105"/>
    </cofactor>
</comment>
<dbReference type="PANTHER" id="PTHR31817:SF0">
    <property type="entry name" value="CHROMOSOME UNDETERMINED SCAFFOLD_67, WHOLE GENOME SHOTGUN SEQUENCE"/>
    <property type="match status" value="1"/>
</dbReference>
<dbReference type="Proteomes" id="UP000011910">
    <property type="component" value="Unassembled WGS sequence"/>
</dbReference>
<dbReference type="GO" id="GO:0008237">
    <property type="term" value="F:metallopeptidase activity"/>
    <property type="evidence" value="ECO:0007669"/>
    <property type="project" value="UniProtKB-KW"/>
</dbReference>